<keyword evidence="2" id="KW-1185">Reference proteome</keyword>
<gene>
    <name evidence="1" type="ORF">GTP23_04765</name>
</gene>
<dbReference type="Proteomes" id="UP000444316">
    <property type="component" value="Unassembled WGS sequence"/>
</dbReference>
<evidence type="ECO:0000313" key="2">
    <source>
        <dbReference type="Proteomes" id="UP000444316"/>
    </source>
</evidence>
<name>A0A845HSF4_9BURK</name>
<accession>A0A845HSF4</accession>
<reference evidence="1" key="1">
    <citation type="submission" date="2019-12" db="EMBL/GenBank/DDBJ databases">
        <title>Novel species isolated from a subtropical stream in China.</title>
        <authorList>
            <person name="Lu H."/>
        </authorList>
    </citation>
    <scope>NUCLEOTIDE SEQUENCE [LARGE SCALE GENOMIC DNA]</scope>
    <source>
        <strain evidence="1">FT93W</strain>
    </source>
</reference>
<proteinExistence type="predicted"/>
<sequence length="88" mass="9922">MTNRYHHARLPAGDVPHEAGDWVSIPNPFVTAGRELNLHLHKDVVAYFDNIGLDAGWPAERVMELYLRNIARSGLLLPLELTSFKGEM</sequence>
<protein>
    <submittedName>
        <fullName evidence="1">Uncharacterized protein</fullName>
    </submittedName>
</protein>
<dbReference type="EMBL" id="WWCL01000001">
    <property type="protein sequence ID" value="MYN44384.1"/>
    <property type="molecule type" value="Genomic_DNA"/>
</dbReference>
<organism evidence="1 2">
    <name type="scientific">Duganella fentianensis</name>
    <dbReference type="NCBI Taxonomy" id="2692177"/>
    <lineage>
        <taxon>Bacteria</taxon>
        <taxon>Pseudomonadati</taxon>
        <taxon>Pseudomonadota</taxon>
        <taxon>Betaproteobacteria</taxon>
        <taxon>Burkholderiales</taxon>
        <taxon>Oxalobacteraceae</taxon>
        <taxon>Telluria group</taxon>
        <taxon>Duganella</taxon>
    </lineage>
</organism>
<dbReference type="RefSeq" id="WP_161034075.1">
    <property type="nucleotide sequence ID" value="NZ_WWCL01000001.1"/>
</dbReference>
<dbReference type="AlphaFoldDB" id="A0A845HSF4"/>
<evidence type="ECO:0000313" key="1">
    <source>
        <dbReference type="EMBL" id="MYN44384.1"/>
    </source>
</evidence>
<comment type="caution">
    <text evidence="1">The sequence shown here is derived from an EMBL/GenBank/DDBJ whole genome shotgun (WGS) entry which is preliminary data.</text>
</comment>